<keyword evidence="2" id="KW-1185">Reference proteome</keyword>
<name>A0ACB7SFC6_HYAAI</name>
<accession>A0ACB7SFC6</accession>
<evidence type="ECO:0000313" key="1">
    <source>
        <dbReference type="EMBL" id="KAH6932756.1"/>
    </source>
</evidence>
<proteinExistence type="predicted"/>
<gene>
    <name evidence="1" type="ORF">HPB50_009194</name>
</gene>
<sequence length="155" mass="17072">MFRLCDVKLAGDSRADSPGYTAKYGIYSLIERTVNRVVDVRLVQSNEVASIKHIKLEVLKRALKHYENSGIQVHQDANLANHFAFGPLASSSEDESHDGTDNSVEGALQNGNVECQMKSHPSSKLDVLKRALKHSENSGIQVDEVVTDGHCQVEK</sequence>
<dbReference type="EMBL" id="CM023484">
    <property type="protein sequence ID" value="KAH6932756.1"/>
    <property type="molecule type" value="Genomic_DNA"/>
</dbReference>
<protein>
    <submittedName>
        <fullName evidence="1">Uncharacterized protein</fullName>
    </submittedName>
</protein>
<comment type="caution">
    <text evidence="1">The sequence shown here is derived from an EMBL/GenBank/DDBJ whole genome shotgun (WGS) entry which is preliminary data.</text>
</comment>
<organism evidence="1 2">
    <name type="scientific">Hyalomma asiaticum</name>
    <name type="common">Tick</name>
    <dbReference type="NCBI Taxonomy" id="266040"/>
    <lineage>
        <taxon>Eukaryota</taxon>
        <taxon>Metazoa</taxon>
        <taxon>Ecdysozoa</taxon>
        <taxon>Arthropoda</taxon>
        <taxon>Chelicerata</taxon>
        <taxon>Arachnida</taxon>
        <taxon>Acari</taxon>
        <taxon>Parasitiformes</taxon>
        <taxon>Ixodida</taxon>
        <taxon>Ixodoidea</taxon>
        <taxon>Ixodidae</taxon>
        <taxon>Hyalomminae</taxon>
        <taxon>Hyalomma</taxon>
    </lineage>
</organism>
<evidence type="ECO:0000313" key="2">
    <source>
        <dbReference type="Proteomes" id="UP000821845"/>
    </source>
</evidence>
<dbReference type="Proteomes" id="UP000821845">
    <property type="component" value="Chromosome 4"/>
</dbReference>
<reference evidence="1" key="1">
    <citation type="submission" date="2020-05" db="EMBL/GenBank/DDBJ databases">
        <title>Large-scale comparative analyses of tick genomes elucidate their genetic diversity and vector capacities.</title>
        <authorList>
            <person name="Jia N."/>
            <person name="Wang J."/>
            <person name="Shi W."/>
            <person name="Du L."/>
            <person name="Sun Y."/>
            <person name="Zhan W."/>
            <person name="Jiang J."/>
            <person name="Wang Q."/>
            <person name="Zhang B."/>
            <person name="Ji P."/>
            <person name="Sakyi L.B."/>
            <person name="Cui X."/>
            <person name="Yuan T."/>
            <person name="Jiang B."/>
            <person name="Yang W."/>
            <person name="Lam T.T.-Y."/>
            <person name="Chang Q."/>
            <person name="Ding S."/>
            <person name="Wang X."/>
            <person name="Zhu J."/>
            <person name="Ruan X."/>
            <person name="Zhao L."/>
            <person name="Wei J."/>
            <person name="Que T."/>
            <person name="Du C."/>
            <person name="Cheng J."/>
            <person name="Dai P."/>
            <person name="Han X."/>
            <person name="Huang E."/>
            <person name="Gao Y."/>
            <person name="Liu J."/>
            <person name="Shao H."/>
            <person name="Ye R."/>
            <person name="Li L."/>
            <person name="Wei W."/>
            <person name="Wang X."/>
            <person name="Wang C."/>
            <person name="Yang T."/>
            <person name="Huo Q."/>
            <person name="Li W."/>
            <person name="Guo W."/>
            <person name="Chen H."/>
            <person name="Zhou L."/>
            <person name="Ni X."/>
            <person name="Tian J."/>
            <person name="Zhou Y."/>
            <person name="Sheng Y."/>
            <person name="Liu T."/>
            <person name="Pan Y."/>
            <person name="Xia L."/>
            <person name="Li J."/>
            <person name="Zhao F."/>
            <person name="Cao W."/>
        </authorList>
    </citation>
    <scope>NUCLEOTIDE SEQUENCE</scope>
    <source>
        <strain evidence="1">Hyas-2018</strain>
    </source>
</reference>